<feature type="signal peptide" evidence="1">
    <location>
        <begin position="1"/>
        <end position="19"/>
    </location>
</feature>
<accession>A0A6P0UD10</accession>
<evidence type="ECO:0000313" key="2">
    <source>
        <dbReference type="EMBL" id="NER09799.1"/>
    </source>
</evidence>
<sequence length="280" mass="31459">MKSIILSSFALIFSWCCSAQDYSCSPENREAVASKIEEIRGIRESSAGEQLITIGKAFLGTPYVAKTLEGNPSETLVIDLQGLDCTTFVENVLAFGLIRREGDLTFDAFLRALEKVRYREGILQGYSSRLHYFTEWLDDNEEKELVMNITSRLGGIEVPKELHFMSRHRDLYPALSKENTYEDMIQIEKKISKNPICVLPLDTLAENENMLESGDIIALATSIEGLDVTHTGFAIRMPDNRIHLLHASATGKVEISELPLVDYLKKIRNNTGIIVARPVF</sequence>
<evidence type="ECO:0000313" key="3">
    <source>
        <dbReference type="Proteomes" id="UP000468443"/>
    </source>
</evidence>
<dbReference type="InterPro" id="IPR010846">
    <property type="entry name" value="AmiA-like"/>
</dbReference>
<dbReference type="InterPro" id="IPR038765">
    <property type="entry name" value="Papain-like_cys_pep_sf"/>
</dbReference>
<keyword evidence="3" id="KW-1185">Reference proteome</keyword>
<dbReference type="Gene3D" id="1.10.3670.10">
    <property type="entry name" value="Putative xylanase like domain"/>
    <property type="match status" value="1"/>
</dbReference>
<dbReference type="Proteomes" id="UP000468443">
    <property type="component" value="Unassembled WGS sequence"/>
</dbReference>
<dbReference type="AlphaFoldDB" id="A0A6P0UD10"/>
<protein>
    <submittedName>
        <fullName evidence="2">DUF1460 domain-containing protein</fullName>
    </submittedName>
</protein>
<organism evidence="2 3">
    <name type="scientific">Muriicola jejuensis</name>
    <dbReference type="NCBI Taxonomy" id="504488"/>
    <lineage>
        <taxon>Bacteria</taxon>
        <taxon>Pseudomonadati</taxon>
        <taxon>Bacteroidota</taxon>
        <taxon>Flavobacteriia</taxon>
        <taxon>Flavobacteriales</taxon>
        <taxon>Flavobacteriaceae</taxon>
        <taxon>Muriicola</taxon>
    </lineage>
</organism>
<proteinExistence type="predicted"/>
<reference evidence="2 3" key="1">
    <citation type="submission" date="2020-01" db="EMBL/GenBank/DDBJ databases">
        <title>Muriicola jejuensis KCTC 22299.</title>
        <authorList>
            <person name="Wang G."/>
        </authorList>
    </citation>
    <scope>NUCLEOTIDE SEQUENCE [LARGE SCALE GENOMIC DNA]</scope>
    <source>
        <strain evidence="2 3">KCTC 22299</strain>
    </source>
</reference>
<name>A0A6P0UD10_9FLAO</name>
<comment type="caution">
    <text evidence="2">The sequence shown here is derived from an EMBL/GenBank/DDBJ whole genome shotgun (WGS) entry which is preliminary data.</text>
</comment>
<dbReference type="SUPFAM" id="SSF54001">
    <property type="entry name" value="Cysteine proteinases"/>
    <property type="match status" value="1"/>
</dbReference>
<dbReference type="EMBL" id="JAABOP010000001">
    <property type="protein sequence ID" value="NER09799.1"/>
    <property type="molecule type" value="Genomic_DNA"/>
</dbReference>
<dbReference type="Gene3D" id="2.30.260.10">
    <property type="entry name" value="putative xylanase like domain"/>
    <property type="match status" value="1"/>
</dbReference>
<keyword evidence="1" id="KW-0732">Signal</keyword>
<dbReference type="Pfam" id="PF07313">
    <property type="entry name" value="AmiA-like"/>
    <property type="match status" value="1"/>
</dbReference>
<feature type="chain" id="PRO_5026927720" evidence="1">
    <location>
        <begin position="20"/>
        <end position="280"/>
    </location>
</feature>
<evidence type="ECO:0000256" key="1">
    <source>
        <dbReference type="SAM" id="SignalP"/>
    </source>
</evidence>
<dbReference type="RefSeq" id="WP_163691836.1">
    <property type="nucleotide sequence ID" value="NZ_FXTW01000001.1"/>
</dbReference>
<gene>
    <name evidence="2" type="ORF">GWK09_04685</name>
</gene>